<dbReference type="Proteomes" id="UP000825179">
    <property type="component" value="Chromosome"/>
</dbReference>
<feature type="compositionally biased region" description="Basic and acidic residues" evidence="1">
    <location>
        <begin position="78"/>
        <end position="87"/>
    </location>
</feature>
<dbReference type="EMBL" id="AFCE01000145">
    <property type="protein sequence ID" value="EGL82578.1"/>
    <property type="molecule type" value="Genomic_DNA"/>
</dbReference>
<feature type="compositionally biased region" description="Basic and acidic residues" evidence="1">
    <location>
        <begin position="58"/>
        <end position="69"/>
    </location>
</feature>
<evidence type="ECO:0000256" key="2">
    <source>
        <dbReference type="SAM" id="Phobius"/>
    </source>
</evidence>
<dbReference type="OrthoDB" id="5637at2"/>
<sequence>MLAGIEQARKKASRKRMVRKIRGTFAYAAVTAAVVFLAFQFFLDQGNPVETPHQADQGLERTEQPVQHEETEEPGAMNHHDSDKEENNEWSAAERPPTIEITTYPEGMTQTETYYLVQFDGLSFTTYIPENWQAEYVQQNGRFGMHVAAAGNGDFRYGEMEIIFLPQQTSRQEAEKHILEDVIQDRPYETLPRDGEQGDVPAWALQSYVYIDPQQSRTGQIHLGEHNDRLFYLHSEFMDEAGDGWGPRQEIILEHWIWQDTGEPLQSK</sequence>
<evidence type="ECO:0000313" key="6">
    <source>
        <dbReference type="Proteomes" id="UP000825179"/>
    </source>
</evidence>
<dbReference type="eggNOG" id="ENOG50347GB">
    <property type="taxonomic scope" value="Bacteria"/>
</dbReference>
<dbReference type="AlphaFoldDB" id="F5L7Z0"/>
<name>F5L7Z0_CALTT</name>
<dbReference type="Proteomes" id="UP000010716">
    <property type="component" value="Unassembled WGS sequence"/>
</dbReference>
<reference evidence="3 5" key="1">
    <citation type="journal article" date="2011" name="J. Bacteriol.">
        <title>Draft genome sequence of the thermoalkaliphilic Caldalkalibacillus thermarum strain TA2.A1.</title>
        <authorList>
            <person name="Kalamorz F."/>
            <person name="Keis S."/>
            <person name="McMillan D.G."/>
            <person name="Olsson K."/>
            <person name="Stanton J.A."/>
            <person name="Stockwell P."/>
            <person name="Black M.A."/>
            <person name="Klingeman D.M."/>
            <person name="Land M.L."/>
            <person name="Han C.S."/>
            <person name="Martin S.L."/>
            <person name="Becher S.A."/>
            <person name="Peddie C.J."/>
            <person name="Morgan H.W."/>
            <person name="Matthies D."/>
            <person name="Preiss L."/>
            <person name="Meier T."/>
            <person name="Brown S.D."/>
            <person name="Cook G.M."/>
        </authorList>
    </citation>
    <scope>NUCLEOTIDE SEQUENCE [LARGE SCALE GENOMIC DNA]</scope>
    <source>
        <strain evidence="3 5">TA2.A1</strain>
    </source>
</reference>
<accession>F5L7Z0</accession>
<keyword evidence="2" id="KW-1133">Transmembrane helix</keyword>
<gene>
    <name evidence="3" type="ORF">CathTA2_1940</name>
    <name evidence="4" type="ORF">HUR95_05750</name>
</gene>
<reference evidence="4 6" key="2">
    <citation type="journal article" date="2020" name="Extremophiles">
        <title>Genomic analysis of Caldalkalibacillus thermarum TA2.A1 reveals aerobic alkaliphilic metabolism and evolutionary hallmarks linking alkaliphilic bacteria and plant life.</title>
        <authorList>
            <person name="de Jong S.I."/>
            <person name="van den Broek M.A."/>
            <person name="Merkel A.Y."/>
            <person name="de la Torre Cortes P."/>
            <person name="Kalamorz F."/>
            <person name="Cook G.M."/>
            <person name="van Loosdrecht M.C.M."/>
            <person name="McMillan D.G.G."/>
        </authorList>
    </citation>
    <scope>NUCLEOTIDE SEQUENCE [LARGE SCALE GENOMIC DNA]</scope>
    <source>
        <strain evidence="4 6">TA2.A1</strain>
    </source>
</reference>
<proteinExistence type="predicted"/>
<dbReference type="KEGG" id="cthu:HUR95_05750"/>
<evidence type="ECO:0000256" key="1">
    <source>
        <dbReference type="SAM" id="MobiDB-lite"/>
    </source>
</evidence>
<evidence type="ECO:0000313" key="3">
    <source>
        <dbReference type="EMBL" id="EGL82578.1"/>
    </source>
</evidence>
<evidence type="ECO:0000313" key="5">
    <source>
        <dbReference type="Proteomes" id="UP000010716"/>
    </source>
</evidence>
<keyword evidence="2" id="KW-0812">Transmembrane</keyword>
<evidence type="ECO:0000313" key="4">
    <source>
        <dbReference type="EMBL" id="QZT34773.1"/>
    </source>
</evidence>
<feature type="transmembrane region" description="Helical" evidence="2">
    <location>
        <begin position="21"/>
        <end position="43"/>
    </location>
</feature>
<dbReference type="EMBL" id="CP082237">
    <property type="protein sequence ID" value="QZT34773.1"/>
    <property type="molecule type" value="Genomic_DNA"/>
</dbReference>
<dbReference type="RefSeq" id="WP_007505118.1">
    <property type="nucleotide sequence ID" value="NZ_AFCE01000145.1"/>
</dbReference>
<keyword evidence="2" id="KW-0472">Membrane</keyword>
<organism evidence="3 5">
    <name type="scientific">Caldalkalibacillus thermarum (strain TA2.A1)</name>
    <dbReference type="NCBI Taxonomy" id="986075"/>
    <lineage>
        <taxon>Bacteria</taxon>
        <taxon>Bacillati</taxon>
        <taxon>Bacillota</taxon>
        <taxon>Bacilli</taxon>
        <taxon>Bacillales</taxon>
        <taxon>Bacillaceae</taxon>
        <taxon>Caldalkalibacillus</taxon>
    </lineage>
</organism>
<feature type="region of interest" description="Disordered" evidence="1">
    <location>
        <begin position="50"/>
        <end position="92"/>
    </location>
</feature>
<protein>
    <submittedName>
        <fullName evidence="3">Uncharacterized protein</fullName>
    </submittedName>
</protein>
<keyword evidence="6" id="KW-1185">Reference proteome</keyword>
<reference evidence="4" key="3">
    <citation type="submission" date="2021-08" db="EMBL/GenBank/DDBJ databases">
        <authorList>
            <person name="de Jong S."/>
            <person name="van den Broek M."/>
            <person name="Merkel A."/>
            <person name="de la Torre Cortes P."/>
            <person name="Kalamorz F."/>
            <person name="Cook G."/>
            <person name="van Loosdrecht M."/>
            <person name="McMillan D."/>
        </authorList>
    </citation>
    <scope>NUCLEOTIDE SEQUENCE</scope>
    <source>
        <strain evidence="4">TA2.A1</strain>
    </source>
</reference>